<evidence type="ECO:0000313" key="10">
    <source>
        <dbReference type="Proteomes" id="UP001189429"/>
    </source>
</evidence>
<dbReference type="Pfam" id="PF00136">
    <property type="entry name" value="DNA_pol_B"/>
    <property type="match status" value="1"/>
</dbReference>
<feature type="non-terminal residue" evidence="9">
    <location>
        <position position="1"/>
    </location>
</feature>
<accession>A0ABN9QNX8</accession>
<dbReference type="InterPro" id="IPR006134">
    <property type="entry name" value="DNA-dir_DNA_pol_B_multi_dom"/>
</dbReference>
<dbReference type="SUPFAM" id="SSF56672">
    <property type="entry name" value="DNA/RNA polymerases"/>
    <property type="match status" value="1"/>
</dbReference>
<proteinExistence type="predicted"/>
<comment type="catalytic activity">
    <reaction evidence="6">
        <text>DNA(n) + a 2'-deoxyribonucleoside 5'-triphosphate = DNA(n+1) + diphosphate</text>
        <dbReference type="Rhea" id="RHEA:22508"/>
        <dbReference type="Rhea" id="RHEA-COMP:17339"/>
        <dbReference type="Rhea" id="RHEA-COMP:17340"/>
        <dbReference type="ChEBI" id="CHEBI:33019"/>
        <dbReference type="ChEBI" id="CHEBI:61560"/>
        <dbReference type="ChEBI" id="CHEBI:173112"/>
        <dbReference type="EC" id="2.7.7.7"/>
    </reaction>
</comment>
<dbReference type="PANTHER" id="PTHR10322:SF23">
    <property type="entry name" value="DNA POLYMERASE DELTA CATALYTIC SUBUNIT"/>
    <property type="match status" value="1"/>
</dbReference>
<dbReference type="PANTHER" id="PTHR10322">
    <property type="entry name" value="DNA POLYMERASE CATALYTIC SUBUNIT"/>
    <property type="match status" value="1"/>
</dbReference>
<dbReference type="PROSITE" id="PS00116">
    <property type="entry name" value="DNA_POLYMERASE_B"/>
    <property type="match status" value="1"/>
</dbReference>
<evidence type="ECO:0000313" key="9">
    <source>
        <dbReference type="EMBL" id="CAK0805247.1"/>
    </source>
</evidence>
<comment type="caution">
    <text evidence="9">The sequence shown here is derived from an EMBL/GenBank/DDBJ whole genome shotgun (WGS) entry which is preliminary data.</text>
</comment>
<dbReference type="InterPro" id="IPR017964">
    <property type="entry name" value="DNA-dir_DNA_pol_B_CS"/>
</dbReference>
<evidence type="ECO:0000259" key="8">
    <source>
        <dbReference type="Pfam" id="PF00136"/>
    </source>
</evidence>
<keyword evidence="5" id="KW-0238">DNA-binding</keyword>
<reference evidence="9" key="1">
    <citation type="submission" date="2023-10" db="EMBL/GenBank/DDBJ databases">
        <authorList>
            <person name="Chen Y."/>
            <person name="Shah S."/>
            <person name="Dougan E. K."/>
            <person name="Thang M."/>
            <person name="Chan C."/>
        </authorList>
    </citation>
    <scope>NUCLEOTIDE SEQUENCE [LARGE SCALE GENOMIC DNA]</scope>
</reference>
<feature type="region of interest" description="Disordered" evidence="7">
    <location>
        <begin position="464"/>
        <end position="485"/>
    </location>
</feature>
<keyword evidence="2" id="KW-0808">Transferase</keyword>
<dbReference type="InterPro" id="IPR042087">
    <property type="entry name" value="DNA_pol_B_thumb"/>
</dbReference>
<dbReference type="Gene3D" id="3.90.1600.10">
    <property type="entry name" value="Palm domain of DNA polymerase"/>
    <property type="match status" value="2"/>
</dbReference>
<feature type="domain" description="DNA-directed DNA polymerase family B multifunctional" evidence="8">
    <location>
        <begin position="18"/>
        <end position="359"/>
    </location>
</feature>
<evidence type="ECO:0000256" key="2">
    <source>
        <dbReference type="ARBA" id="ARBA00022679"/>
    </source>
</evidence>
<protein>
    <recommendedName>
        <fullName evidence="1">DNA-directed DNA polymerase</fullName>
        <ecNumber evidence="1">2.7.7.7</ecNumber>
    </recommendedName>
</protein>
<feature type="compositionally biased region" description="Basic and acidic residues" evidence="7">
    <location>
        <begin position="473"/>
        <end position="485"/>
    </location>
</feature>
<sequence length="875" mass="94975">ENRPGAPEHEVSPETAVAKETDTRSCFVRPAVRRGLLPSILERLLAARKQAKKALASVAGASIDAETKRKVLNGRQLALKLSANSVYGFTGAMNGPLPCLELAGAVTAYGREMIQSTKRKVESHFVQANGFRYDAQVVYGDTDSVMVRFGPEELSLQDAMDLSAKAAEVCSAEFPSPARLEFEKVYRPYLLMAKKRYAGLAFASPDSAPKLDTKGIETVRRDWSDLVRQGLERTLHLLLRPDGQDGVASAISYVRNLCDEVRQNKVDFRALIISKSLGRDEYAAKLPHVTVAEKLRKRDPASAPSIGDRVPYLVLGGAAKSNVNERAEDPLYALEHELPIDAEYYLEKQLKQPLIRVFELVLGSAQKAEQELFGAAPAERKVVASAGISTLGGMGKFMKPRLKCLDCGAATTPDGQSFCDLCSKKGPVRAQQVREEATERARGLRKDLGDLRAHCEQRCAVPPGSFLGLPPDPPREERPAEPDGRERCDNLNCQVIFRRVRVAKELKAASDALARLKPECGAAPGAAGPSAAAPAMPPPPPTLRFLGAAFAALWQRGAPQAAPGATPWLFPATWRTRLWVAPVDRMLGLCGNRSLTDADLATFWLASRWGGFENRTDLALLRAQGTRALVLHRCVVEPDLLRAFLDRAYTEGLTVFAELPRRLFVQEPSGCLHSGYDCFLAVRAHWRELLATPLVEERGGRRYHPALEAALLFQGLDAAAAAAAGAGCDAACSLQGALQALVTGWDGLLDAEVELGVAPGRTRVAATLPSAAASGAEGSSTEQRLCYRRRASEGGCAGQHTLRSFWLNSQRLPNASWQPHAPHQNLSAHLPARWLHTFGAGVPLETLLQVLRDYEEFVDPPSDGGTPSALLEFRP</sequence>
<dbReference type="InterPro" id="IPR043502">
    <property type="entry name" value="DNA/RNA_pol_sf"/>
</dbReference>
<evidence type="ECO:0000256" key="4">
    <source>
        <dbReference type="ARBA" id="ARBA00022932"/>
    </source>
</evidence>
<evidence type="ECO:0000256" key="5">
    <source>
        <dbReference type="ARBA" id="ARBA00023125"/>
    </source>
</evidence>
<dbReference type="EC" id="2.7.7.7" evidence="1"/>
<evidence type="ECO:0000256" key="6">
    <source>
        <dbReference type="ARBA" id="ARBA00049244"/>
    </source>
</evidence>
<gene>
    <name evidence="9" type="ORF">PCOR1329_LOCUS11825</name>
</gene>
<dbReference type="InterPro" id="IPR023211">
    <property type="entry name" value="DNA_pol_palm_dom_sf"/>
</dbReference>
<keyword evidence="4" id="KW-0239">DNA-directed DNA polymerase</keyword>
<keyword evidence="10" id="KW-1185">Reference proteome</keyword>
<dbReference type="InterPro" id="IPR050240">
    <property type="entry name" value="DNA_pol_type-B"/>
</dbReference>
<dbReference type="Gene3D" id="1.10.132.60">
    <property type="entry name" value="DNA polymerase family B, C-terminal domain"/>
    <property type="match status" value="1"/>
</dbReference>
<evidence type="ECO:0000256" key="7">
    <source>
        <dbReference type="SAM" id="MobiDB-lite"/>
    </source>
</evidence>
<dbReference type="Proteomes" id="UP001189429">
    <property type="component" value="Unassembled WGS sequence"/>
</dbReference>
<evidence type="ECO:0000256" key="3">
    <source>
        <dbReference type="ARBA" id="ARBA00022695"/>
    </source>
</evidence>
<organism evidence="9 10">
    <name type="scientific">Prorocentrum cordatum</name>
    <dbReference type="NCBI Taxonomy" id="2364126"/>
    <lineage>
        <taxon>Eukaryota</taxon>
        <taxon>Sar</taxon>
        <taxon>Alveolata</taxon>
        <taxon>Dinophyceae</taxon>
        <taxon>Prorocentrales</taxon>
        <taxon>Prorocentraceae</taxon>
        <taxon>Prorocentrum</taxon>
    </lineage>
</organism>
<keyword evidence="3" id="KW-0548">Nucleotidyltransferase</keyword>
<evidence type="ECO:0000256" key="1">
    <source>
        <dbReference type="ARBA" id="ARBA00012417"/>
    </source>
</evidence>
<dbReference type="EMBL" id="CAUYUJ010003417">
    <property type="protein sequence ID" value="CAK0805247.1"/>
    <property type="molecule type" value="Genomic_DNA"/>
</dbReference>
<name>A0ABN9QNX8_9DINO</name>